<evidence type="ECO:0000313" key="2">
    <source>
        <dbReference type="EMBL" id="KAK9425525.1"/>
    </source>
</evidence>
<organism evidence="2 3">
    <name type="scientific">Seiridium unicorne</name>
    <dbReference type="NCBI Taxonomy" id="138068"/>
    <lineage>
        <taxon>Eukaryota</taxon>
        <taxon>Fungi</taxon>
        <taxon>Dikarya</taxon>
        <taxon>Ascomycota</taxon>
        <taxon>Pezizomycotina</taxon>
        <taxon>Sordariomycetes</taxon>
        <taxon>Xylariomycetidae</taxon>
        <taxon>Amphisphaeriales</taxon>
        <taxon>Sporocadaceae</taxon>
        <taxon>Seiridium</taxon>
    </lineage>
</organism>
<evidence type="ECO:0000313" key="3">
    <source>
        <dbReference type="Proteomes" id="UP001408356"/>
    </source>
</evidence>
<gene>
    <name evidence="2" type="ORF">SUNI508_12909</name>
</gene>
<feature type="region of interest" description="Disordered" evidence="1">
    <location>
        <begin position="316"/>
        <end position="336"/>
    </location>
</feature>
<dbReference type="EMBL" id="JARVKF010000014">
    <property type="protein sequence ID" value="KAK9425525.1"/>
    <property type="molecule type" value="Genomic_DNA"/>
</dbReference>
<feature type="compositionally biased region" description="Polar residues" evidence="1">
    <location>
        <begin position="319"/>
        <end position="336"/>
    </location>
</feature>
<sequence length="336" mass="38859">MASRFSMASRTVLRRLAPRQFVTRAPVRSFHSSRFFRAFPLENSQPARSSTLTSSEKTKLDKLVASEIVTQISFRIRLTEKEKKVLVNDVAEQIWFVRWTEDDWFQARSANQRLRSEELTKIELAVKEVQQASWETRMASREAQQASWEIQEAAREMQQGFHIILILPKPFKATLVYSTHLAVSKKWQASRSPEKTILGTPVLRRGVSVLEPGAITRPIFTPQLHHTFGREIPKLTIVERAELNKFLGTVIVSWLPPHDKLGKDAQKATVGHLSASLRDLRLSEEVWMNDPLQDREMYYERLPRLYKQISRSMLERQVGDSQRPQRNQQASLQTGQ</sequence>
<protein>
    <submittedName>
        <fullName evidence="2">Uncharacterized protein</fullName>
    </submittedName>
</protein>
<evidence type="ECO:0000256" key="1">
    <source>
        <dbReference type="SAM" id="MobiDB-lite"/>
    </source>
</evidence>
<name>A0ABR2VF24_9PEZI</name>
<dbReference type="Proteomes" id="UP001408356">
    <property type="component" value="Unassembled WGS sequence"/>
</dbReference>
<proteinExistence type="predicted"/>
<comment type="caution">
    <text evidence="2">The sequence shown here is derived from an EMBL/GenBank/DDBJ whole genome shotgun (WGS) entry which is preliminary data.</text>
</comment>
<accession>A0ABR2VF24</accession>
<keyword evidence="3" id="KW-1185">Reference proteome</keyword>
<reference evidence="2 3" key="1">
    <citation type="journal article" date="2024" name="J. Plant Pathol.">
        <title>Sequence and assembly of the genome of Seiridium unicorne, isolate CBS 538.82, causal agent of cypress canker disease.</title>
        <authorList>
            <person name="Scali E."/>
            <person name="Rocca G.D."/>
            <person name="Danti R."/>
            <person name="Garbelotto M."/>
            <person name="Barberini S."/>
            <person name="Baroncelli R."/>
            <person name="Emiliani G."/>
        </authorList>
    </citation>
    <scope>NUCLEOTIDE SEQUENCE [LARGE SCALE GENOMIC DNA]</scope>
    <source>
        <strain evidence="2 3">BM-138-508</strain>
    </source>
</reference>